<gene>
    <name evidence="1" type="ORF">C0601_00525</name>
</gene>
<protein>
    <submittedName>
        <fullName evidence="1">Nucleotide pyrophosphohydrolase</fullName>
    </submittedName>
</protein>
<sequence>MKDNNVTFTQMKETIKEFVKERDWNQFHSPKNLSMSISIEASELMEHFQWLTTLQSWEVGEDEEMMQEIRDELSDILCYCFNMANVLDIDISSAMETKIEKNKEKYPIDKAKGLATKYDKY</sequence>
<dbReference type="CDD" id="cd11537">
    <property type="entry name" value="NTP-PPase_RS21-C6_like"/>
    <property type="match status" value="1"/>
</dbReference>
<dbReference type="AlphaFoldDB" id="A0A2N5ZMY8"/>
<reference evidence="1 2" key="1">
    <citation type="submission" date="2017-11" db="EMBL/GenBank/DDBJ databases">
        <title>Genome-resolved metagenomics identifies genetic mobility, metabolic interactions, and unexpected diversity in perchlorate-reducing communities.</title>
        <authorList>
            <person name="Barnum T.P."/>
            <person name="Figueroa I.A."/>
            <person name="Carlstrom C.I."/>
            <person name="Lucas L.N."/>
            <person name="Engelbrektson A.L."/>
            <person name="Coates J.D."/>
        </authorList>
    </citation>
    <scope>NUCLEOTIDE SEQUENCE [LARGE SCALE GENOMIC DNA]</scope>
    <source>
        <strain evidence="1">BM706</strain>
    </source>
</reference>
<dbReference type="GO" id="GO:0047429">
    <property type="term" value="F:nucleoside triphosphate diphosphatase activity"/>
    <property type="evidence" value="ECO:0007669"/>
    <property type="project" value="InterPro"/>
</dbReference>
<dbReference type="InterPro" id="IPR052555">
    <property type="entry name" value="dCTP_Pyrophosphatase"/>
</dbReference>
<dbReference type="PANTHER" id="PTHR46523">
    <property type="entry name" value="DCTP PYROPHOSPHATASE 1"/>
    <property type="match status" value="1"/>
</dbReference>
<name>A0A2N5ZMY8_MUIH1</name>
<organism evidence="1 2">
    <name type="scientific">Muiribacterium halophilum</name>
    <dbReference type="NCBI Taxonomy" id="2053465"/>
    <lineage>
        <taxon>Bacteria</taxon>
        <taxon>Candidatus Muiribacteriota</taxon>
        <taxon>Candidatus Muiribacteriia</taxon>
        <taxon>Candidatus Muiribacteriales</taxon>
        <taxon>Candidatus Muiribacteriaceae</taxon>
        <taxon>Candidatus Muiribacterium</taxon>
    </lineage>
</organism>
<dbReference type="PANTHER" id="PTHR46523:SF1">
    <property type="entry name" value="DCTP PYROPHOSPHATASE 1"/>
    <property type="match status" value="1"/>
</dbReference>
<dbReference type="Gene3D" id="1.10.287.1080">
    <property type="entry name" value="MazG-like"/>
    <property type="match status" value="1"/>
</dbReference>
<keyword evidence="1" id="KW-0378">Hydrolase</keyword>
<evidence type="ECO:0000313" key="1">
    <source>
        <dbReference type="EMBL" id="PLX19992.1"/>
    </source>
</evidence>
<dbReference type="EMBL" id="PKTG01000012">
    <property type="protein sequence ID" value="PLX19992.1"/>
    <property type="molecule type" value="Genomic_DNA"/>
</dbReference>
<accession>A0A2N5ZMY8</accession>
<dbReference type="SUPFAM" id="SSF101386">
    <property type="entry name" value="all-alpha NTP pyrophosphatases"/>
    <property type="match status" value="1"/>
</dbReference>
<dbReference type="Proteomes" id="UP000234857">
    <property type="component" value="Unassembled WGS sequence"/>
</dbReference>
<comment type="caution">
    <text evidence="1">The sequence shown here is derived from an EMBL/GenBank/DDBJ whole genome shotgun (WGS) entry which is preliminary data.</text>
</comment>
<dbReference type="InterPro" id="IPR025984">
    <property type="entry name" value="DCTPP"/>
</dbReference>
<dbReference type="GO" id="GO:0009143">
    <property type="term" value="P:nucleoside triphosphate catabolic process"/>
    <property type="evidence" value="ECO:0007669"/>
    <property type="project" value="InterPro"/>
</dbReference>
<proteinExistence type="predicted"/>
<dbReference type="PIRSF" id="PIRSF029826">
    <property type="entry name" value="UCP029826_pph"/>
    <property type="match status" value="1"/>
</dbReference>
<dbReference type="Pfam" id="PF12643">
    <property type="entry name" value="MazG-like"/>
    <property type="match status" value="1"/>
</dbReference>
<evidence type="ECO:0000313" key="2">
    <source>
        <dbReference type="Proteomes" id="UP000234857"/>
    </source>
</evidence>